<dbReference type="Proteomes" id="UP000238823">
    <property type="component" value="Unassembled WGS sequence"/>
</dbReference>
<accession>A0A2S9YI39</accession>
<comment type="caution">
    <text evidence="1">The sequence shown here is derived from an EMBL/GenBank/DDBJ whole genome shotgun (WGS) entry which is preliminary data.</text>
</comment>
<protein>
    <submittedName>
        <fullName evidence="1">Uncharacterized protein</fullName>
    </submittedName>
</protein>
<dbReference type="EMBL" id="PVNL01000101">
    <property type="protein sequence ID" value="PRQ04778.1"/>
    <property type="molecule type" value="Genomic_DNA"/>
</dbReference>
<evidence type="ECO:0000313" key="1">
    <source>
        <dbReference type="EMBL" id="PRQ04778.1"/>
    </source>
</evidence>
<sequence>MSHPLPSFRVDDLDESTRPYTHAQIDDMRKLVASGRQGGSGPVPRREFKVNLERFAHFGEAGTPAGMITCRSSASVVGSCGAGVEGVPERALLRAPSRSLSGAPIVSPQAEGLGTEGWGPPAPGVDDDGVPVARVGELEWAPTLAYGAAAPESSDVEMPTATLGLPGRELAAPVAVREREDSAEQVDEQPQPASRKKWAVGVGLVLGLVLVGVGWVAGRGEPEPAAVVVQEPVAVSEESQPSPAPPERVAPSELVEVLQVEPPPAEQIEPEQVVEEPAPVVARERKAQPHEGKQCVDTREQTVNATTAGDWNLVMTLTSKSKCWSKADKVDLQAARMIALFELQRSGECVKVGQGSSHPRIVTLRKRCTLAQR</sequence>
<name>A0A2S9YI39_9BACT</name>
<organism evidence="1 2">
    <name type="scientific">Enhygromyxa salina</name>
    <dbReference type="NCBI Taxonomy" id="215803"/>
    <lineage>
        <taxon>Bacteria</taxon>
        <taxon>Pseudomonadati</taxon>
        <taxon>Myxococcota</taxon>
        <taxon>Polyangia</taxon>
        <taxon>Nannocystales</taxon>
        <taxon>Nannocystaceae</taxon>
        <taxon>Enhygromyxa</taxon>
    </lineage>
</organism>
<evidence type="ECO:0000313" key="2">
    <source>
        <dbReference type="Proteomes" id="UP000238823"/>
    </source>
</evidence>
<reference evidence="1 2" key="1">
    <citation type="submission" date="2018-03" db="EMBL/GenBank/DDBJ databases">
        <title>Draft Genome Sequences of the Obligatory Marine Myxobacteria Enhygromyxa salina SWB007.</title>
        <authorList>
            <person name="Poehlein A."/>
            <person name="Moghaddam J.A."/>
            <person name="Harms H."/>
            <person name="Alanjari M."/>
            <person name="Koenig G.M."/>
            <person name="Daniel R."/>
            <person name="Schaeberle T.F."/>
        </authorList>
    </citation>
    <scope>NUCLEOTIDE SEQUENCE [LARGE SCALE GENOMIC DNA]</scope>
    <source>
        <strain evidence="1 2">SWB007</strain>
    </source>
</reference>
<dbReference type="AlphaFoldDB" id="A0A2S9YI39"/>
<proteinExistence type="predicted"/>
<gene>
    <name evidence="1" type="ORF">ENSA7_49510</name>
</gene>